<reference evidence="3" key="1">
    <citation type="journal article" date="2019" name="Int. J. Syst. Evol. Microbiol.">
        <title>The Global Catalogue of Microorganisms (GCM) 10K type strain sequencing project: providing services to taxonomists for standard genome sequencing and annotation.</title>
        <authorList>
            <consortium name="The Broad Institute Genomics Platform"/>
            <consortium name="The Broad Institute Genome Sequencing Center for Infectious Disease"/>
            <person name="Wu L."/>
            <person name="Ma J."/>
        </authorList>
    </citation>
    <scope>NUCLEOTIDE SEQUENCE [LARGE SCALE GENOMIC DNA]</scope>
    <source>
        <strain evidence="3">CCUG 49339</strain>
    </source>
</reference>
<proteinExistence type="predicted"/>
<dbReference type="CDD" id="cd07255">
    <property type="entry name" value="VOC_BsCatE_like_N"/>
    <property type="match status" value="1"/>
</dbReference>
<accession>A0ABW4LQ33</accession>
<organism evidence="2 3">
    <name type="scientific">Bacillus salitolerans</name>
    <dbReference type="NCBI Taxonomy" id="1437434"/>
    <lineage>
        <taxon>Bacteria</taxon>
        <taxon>Bacillati</taxon>
        <taxon>Bacillota</taxon>
        <taxon>Bacilli</taxon>
        <taxon>Bacillales</taxon>
        <taxon>Bacillaceae</taxon>
        <taxon>Bacillus</taxon>
    </lineage>
</organism>
<dbReference type="PANTHER" id="PTHR43279">
    <property type="entry name" value="CATECHOL-2,3-DIOXYGENASE"/>
    <property type="match status" value="1"/>
</dbReference>
<dbReference type="InterPro" id="IPR004360">
    <property type="entry name" value="Glyas_Fos-R_dOase_dom"/>
</dbReference>
<dbReference type="Pfam" id="PF00903">
    <property type="entry name" value="Glyoxalase"/>
    <property type="match status" value="2"/>
</dbReference>
<dbReference type="CDD" id="cd16359">
    <property type="entry name" value="VOC_BsCatE_like_C"/>
    <property type="match status" value="1"/>
</dbReference>
<feature type="domain" description="VOC" evidence="1">
    <location>
        <begin position="10"/>
        <end position="126"/>
    </location>
</feature>
<dbReference type="InterPro" id="IPR029068">
    <property type="entry name" value="Glyas_Bleomycin-R_OHBP_Dase"/>
</dbReference>
<keyword evidence="3" id="KW-1185">Reference proteome</keyword>
<evidence type="ECO:0000313" key="2">
    <source>
        <dbReference type="EMBL" id="MFD1737299.1"/>
    </source>
</evidence>
<gene>
    <name evidence="2" type="ORF">ACFSCX_12115</name>
</gene>
<evidence type="ECO:0000313" key="3">
    <source>
        <dbReference type="Proteomes" id="UP001597214"/>
    </source>
</evidence>
<dbReference type="SUPFAM" id="SSF54593">
    <property type="entry name" value="Glyoxalase/Bleomycin resistance protein/Dihydroxybiphenyl dioxygenase"/>
    <property type="match status" value="2"/>
</dbReference>
<feature type="domain" description="VOC" evidence="1">
    <location>
        <begin position="168"/>
        <end position="282"/>
    </location>
</feature>
<dbReference type="Proteomes" id="UP001597214">
    <property type="component" value="Unassembled WGS sequence"/>
</dbReference>
<evidence type="ECO:0000259" key="1">
    <source>
        <dbReference type="PROSITE" id="PS51819"/>
    </source>
</evidence>
<protein>
    <submittedName>
        <fullName evidence="2">VOC family protein</fullName>
    </submittedName>
</protein>
<dbReference type="EMBL" id="JBHUEM010000020">
    <property type="protein sequence ID" value="MFD1737299.1"/>
    <property type="molecule type" value="Genomic_DNA"/>
</dbReference>
<dbReference type="InterPro" id="IPR037523">
    <property type="entry name" value="VOC_core"/>
</dbReference>
<comment type="caution">
    <text evidence="2">The sequence shown here is derived from an EMBL/GenBank/DDBJ whole genome shotgun (WGS) entry which is preliminary data.</text>
</comment>
<dbReference type="PANTHER" id="PTHR43279:SF1">
    <property type="entry name" value="CATECHOL-2,3-DIOXYGENASE"/>
    <property type="match status" value="1"/>
</dbReference>
<name>A0ABW4LQ33_9BACI</name>
<dbReference type="RefSeq" id="WP_377928502.1">
    <property type="nucleotide sequence ID" value="NZ_JBHUEM010000020.1"/>
</dbReference>
<sequence length="293" mass="32826">MNFHEKPNTFVNLVELKVSNLARSLDFYQTIIGLKVLQKTDSSAVLTVNGVSPLLTIIEPVDIIAKQPRTSGLYHFALLLPNRKELAKVFKHLIELNVLLGSADHLVSEALYLTDPDGNGIEMYADRPANTWSWENNLVKMASVQLDSRGILSELEDKEWDYLPDSTILGHIHLHVSNLEEAAEFYTNGLGFHIVSHYPQALFMSSGGYHHHIAINTWNGEGAASPKDNSVGLQSYRIVYPSEIERLHVLEQLHKLGATVTQKNNSYLTIDPSGNKIQLAIYGEEGCYDYTIR</sequence>
<dbReference type="Gene3D" id="3.10.180.10">
    <property type="entry name" value="2,3-Dihydroxybiphenyl 1,2-Dioxygenase, domain 1"/>
    <property type="match status" value="2"/>
</dbReference>
<dbReference type="PROSITE" id="PS51819">
    <property type="entry name" value="VOC"/>
    <property type="match status" value="2"/>
</dbReference>